<comment type="caution">
    <text evidence="2">The sequence shown here is derived from an EMBL/GenBank/DDBJ whole genome shotgun (WGS) entry which is preliminary data.</text>
</comment>
<dbReference type="AlphaFoldDB" id="A0AAW2LKK2"/>
<feature type="compositionally biased region" description="Basic and acidic residues" evidence="1">
    <location>
        <begin position="102"/>
        <end position="111"/>
    </location>
</feature>
<dbReference type="EMBL" id="JACGWJ010000024">
    <property type="protein sequence ID" value="KAL0319699.1"/>
    <property type="molecule type" value="Genomic_DNA"/>
</dbReference>
<evidence type="ECO:0000313" key="2">
    <source>
        <dbReference type="EMBL" id="KAL0319699.1"/>
    </source>
</evidence>
<accession>A0AAW2LKK2</accession>
<gene>
    <name evidence="2" type="ORF">Sradi_5231400</name>
</gene>
<proteinExistence type="predicted"/>
<reference evidence="2" key="2">
    <citation type="journal article" date="2024" name="Plant">
        <title>Genomic evolution and insights into agronomic trait innovations of Sesamum species.</title>
        <authorList>
            <person name="Miao H."/>
            <person name="Wang L."/>
            <person name="Qu L."/>
            <person name="Liu H."/>
            <person name="Sun Y."/>
            <person name="Le M."/>
            <person name="Wang Q."/>
            <person name="Wei S."/>
            <person name="Zheng Y."/>
            <person name="Lin W."/>
            <person name="Duan Y."/>
            <person name="Cao H."/>
            <person name="Xiong S."/>
            <person name="Wang X."/>
            <person name="Wei L."/>
            <person name="Li C."/>
            <person name="Ma Q."/>
            <person name="Ju M."/>
            <person name="Zhao R."/>
            <person name="Li G."/>
            <person name="Mu C."/>
            <person name="Tian Q."/>
            <person name="Mei H."/>
            <person name="Zhang T."/>
            <person name="Gao T."/>
            <person name="Zhang H."/>
        </authorList>
    </citation>
    <scope>NUCLEOTIDE SEQUENCE</scope>
    <source>
        <strain evidence="2">G02</strain>
    </source>
</reference>
<feature type="region of interest" description="Disordered" evidence="1">
    <location>
        <begin position="92"/>
        <end position="111"/>
    </location>
</feature>
<name>A0AAW2LKK2_SESRA</name>
<reference evidence="2" key="1">
    <citation type="submission" date="2020-06" db="EMBL/GenBank/DDBJ databases">
        <authorList>
            <person name="Li T."/>
            <person name="Hu X."/>
            <person name="Zhang T."/>
            <person name="Song X."/>
            <person name="Zhang H."/>
            <person name="Dai N."/>
            <person name="Sheng W."/>
            <person name="Hou X."/>
            <person name="Wei L."/>
        </authorList>
    </citation>
    <scope>NUCLEOTIDE SEQUENCE</scope>
    <source>
        <strain evidence="2">G02</strain>
        <tissue evidence="2">Leaf</tissue>
    </source>
</reference>
<evidence type="ECO:0008006" key="3">
    <source>
        <dbReference type="Google" id="ProtNLM"/>
    </source>
</evidence>
<sequence>MMECMRLDFARVCAMLNISSKSAKTSRYYDTKGGGGEIACKIDVEYEWVPPKCTSCMSLGHSIVACPTNKLVTKPRVSVYLHRPIIEKRKDLPPNVTCGDSGKPHDMEDDQHNTKVDLVKPLTNEGGKGKELMIYNSFDTLMTVDDGT</sequence>
<evidence type="ECO:0000256" key="1">
    <source>
        <dbReference type="SAM" id="MobiDB-lite"/>
    </source>
</evidence>
<protein>
    <recommendedName>
        <fullName evidence="3">Zinc knuckle CX2CX4HX4C</fullName>
    </recommendedName>
</protein>
<organism evidence="2">
    <name type="scientific">Sesamum radiatum</name>
    <name type="common">Black benniseed</name>
    <dbReference type="NCBI Taxonomy" id="300843"/>
    <lineage>
        <taxon>Eukaryota</taxon>
        <taxon>Viridiplantae</taxon>
        <taxon>Streptophyta</taxon>
        <taxon>Embryophyta</taxon>
        <taxon>Tracheophyta</taxon>
        <taxon>Spermatophyta</taxon>
        <taxon>Magnoliopsida</taxon>
        <taxon>eudicotyledons</taxon>
        <taxon>Gunneridae</taxon>
        <taxon>Pentapetalae</taxon>
        <taxon>asterids</taxon>
        <taxon>lamiids</taxon>
        <taxon>Lamiales</taxon>
        <taxon>Pedaliaceae</taxon>
        <taxon>Sesamum</taxon>
    </lineage>
</organism>